<feature type="region of interest" description="Disordered" evidence="1">
    <location>
        <begin position="1"/>
        <end position="22"/>
    </location>
</feature>
<accession>A0A6C0HQA2</accession>
<protein>
    <submittedName>
        <fullName evidence="2">Uncharacterized protein</fullName>
    </submittedName>
</protein>
<dbReference type="AlphaFoldDB" id="A0A6C0HQA2"/>
<feature type="compositionally biased region" description="Polar residues" evidence="1">
    <location>
        <begin position="1"/>
        <end position="16"/>
    </location>
</feature>
<name>A0A6C0HQA2_9ZZZZ</name>
<evidence type="ECO:0000256" key="1">
    <source>
        <dbReference type="SAM" id="MobiDB-lite"/>
    </source>
</evidence>
<evidence type="ECO:0000313" key="2">
    <source>
        <dbReference type="EMBL" id="QHT82604.1"/>
    </source>
</evidence>
<organism evidence="2">
    <name type="scientific">viral metagenome</name>
    <dbReference type="NCBI Taxonomy" id="1070528"/>
    <lineage>
        <taxon>unclassified sequences</taxon>
        <taxon>metagenomes</taxon>
        <taxon>organismal metagenomes</taxon>
    </lineage>
</organism>
<sequence>MYANNAFNYSNTQAHQTGGKKTVRKVLIKKGKGHKSVKYYKNGKLVSTVKRGLKPVEVALIKVGKFIPGLFKDCSCNKTRKHLHK</sequence>
<dbReference type="EMBL" id="MN740002">
    <property type="protein sequence ID" value="QHT82604.1"/>
    <property type="molecule type" value="Genomic_DNA"/>
</dbReference>
<reference evidence="2" key="1">
    <citation type="journal article" date="2020" name="Nature">
        <title>Giant virus diversity and host interactions through global metagenomics.</title>
        <authorList>
            <person name="Schulz F."/>
            <person name="Roux S."/>
            <person name="Paez-Espino D."/>
            <person name="Jungbluth S."/>
            <person name="Walsh D.A."/>
            <person name="Denef V.J."/>
            <person name="McMahon K.D."/>
            <person name="Konstantinidis K.T."/>
            <person name="Eloe-Fadrosh E.A."/>
            <person name="Kyrpides N.C."/>
            <person name="Woyke T."/>
        </authorList>
    </citation>
    <scope>NUCLEOTIDE SEQUENCE</scope>
    <source>
        <strain evidence="2">GVMAG-M-3300023184-165</strain>
    </source>
</reference>
<proteinExistence type="predicted"/>